<reference evidence="1" key="2">
    <citation type="journal article" date="2015" name="Data Brief">
        <title>Shoot transcriptome of the giant reed, Arundo donax.</title>
        <authorList>
            <person name="Barrero R.A."/>
            <person name="Guerrero F.D."/>
            <person name="Moolhuijzen P."/>
            <person name="Goolsby J.A."/>
            <person name="Tidwell J."/>
            <person name="Bellgard S.E."/>
            <person name="Bellgard M.I."/>
        </authorList>
    </citation>
    <scope>NUCLEOTIDE SEQUENCE</scope>
    <source>
        <tissue evidence="1">Shoot tissue taken approximately 20 cm above the soil surface</tissue>
    </source>
</reference>
<dbReference type="AlphaFoldDB" id="A0A0A9DXY9"/>
<protein>
    <submittedName>
        <fullName evidence="1">Uncharacterized protein</fullName>
    </submittedName>
</protein>
<dbReference type="EMBL" id="GBRH01205254">
    <property type="protein sequence ID" value="JAD92641.1"/>
    <property type="molecule type" value="Transcribed_RNA"/>
</dbReference>
<accession>A0A0A9DXY9</accession>
<sequence length="65" mass="7360">MVNINSSRSHNTYWICSCKQSHQIEEVAALLNQSSPTVAIEPVPVVYLNKERETVFAYSHHSDLS</sequence>
<proteinExistence type="predicted"/>
<name>A0A0A9DXY9_ARUDO</name>
<reference evidence="1" key="1">
    <citation type="submission" date="2014-09" db="EMBL/GenBank/DDBJ databases">
        <authorList>
            <person name="Magalhaes I.L.F."/>
            <person name="Oliveira U."/>
            <person name="Santos F.R."/>
            <person name="Vidigal T.H.D.A."/>
            <person name="Brescovit A.D."/>
            <person name="Santos A.J."/>
        </authorList>
    </citation>
    <scope>NUCLEOTIDE SEQUENCE</scope>
    <source>
        <tissue evidence="1">Shoot tissue taken approximately 20 cm above the soil surface</tissue>
    </source>
</reference>
<organism evidence="1">
    <name type="scientific">Arundo donax</name>
    <name type="common">Giant reed</name>
    <name type="synonym">Donax arundinaceus</name>
    <dbReference type="NCBI Taxonomy" id="35708"/>
    <lineage>
        <taxon>Eukaryota</taxon>
        <taxon>Viridiplantae</taxon>
        <taxon>Streptophyta</taxon>
        <taxon>Embryophyta</taxon>
        <taxon>Tracheophyta</taxon>
        <taxon>Spermatophyta</taxon>
        <taxon>Magnoliopsida</taxon>
        <taxon>Liliopsida</taxon>
        <taxon>Poales</taxon>
        <taxon>Poaceae</taxon>
        <taxon>PACMAD clade</taxon>
        <taxon>Arundinoideae</taxon>
        <taxon>Arundineae</taxon>
        <taxon>Arundo</taxon>
    </lineage>
</organism>
<evidence type="ECO:0000313" key="1">
    <source>
        <dbReference type="EMBL" id="JAD92641.1"/>
    </source>
</evidence>